<dbReference type="Proteomes" id="UP000813427">
    <property type="component" value="Unassembled WGS sequence"/>
</dbReference>
<gene>
    <name evidence="2" type="ORF">BKA59DRAFT_542153</name>
</gene>
<dbReference type="InterPro" id="IPR027417">
    <property type="entry name" value="P-loop_NTPase"/>
</dbReference>
<dbReference type="EMBL" id="JAGPXF010000002">
    <property type="protein sequence ID" value="KAH7257174.1"/>
    <property type="molecule type" value="Genomic_DNA"/>
</dbReference>
<comment type="caution">
    <text evidence="2">The sequence shown here is derived from an EMBL/GenBank/DDBJ whole genome shotgun (WGS) entry which is preliminary data.</text>
</comment>
<dbReference type="AlphaFoldDB" id="A0A8K0S4N6"/>
<dbReference type="SUPFAM" id="SSF52540">
    <property type="entry name" value="P-loop containing nucleoside triphosphate hydrolases"/>
    <property type="match status" value="1"/>
</dbReference>
<feature type="region of interest" description="Disordered" evidence="1">
    <location>
        <begin position="65"/>
        <end position="87"/>
    </location>
</feature>
<evidence type="ECO:0000256" key="1">
    <source>
        <dbReference type="SAM" id="MobiDB-lite"/>
    </source>
</evidence>
<protein>
    <recommendedName>
        <fullName evidence="4">SNF2 N-terminal domain-containing protein</fullName>
    </recommendedName>
</protein>
<sequence length="309" mass="35555">MEDEHGAQNDNELSLAQVQDVLREILSPLNKEVKWLCSRAKRAFGPAKFNFMMLEEQEKVKISKAERLKNPNKRKPKQVGIDDDRDDDGYEEDCRLIEPESMFDAMTTTFPQDIRVDFLNDNTTLKPWHKVGVAKLLKACNGPFKGLILGDETGLVKTLEVLVAARVKQLQMKPKFWQLLQFDVVICSSNFLKTRYTEGMRCSSASLSMENNTIPVPDPFKYDIVICSSNFLKARYTEAMRMELFGLIANAYDIALAREIYPGIGRERRIKVPLHSELYREWNRRIPVVTFDEAHDFKNEETLAQKAAL</sequence>
<evidence type="ECO:0008006" key="4">
    <source>
        <dbReference type="Google" id="ProtNLM"/>
    </source>
</evidence>
<organism evidence="2 3">
    <name type="scientific">Fusarium tricinctum</name>
    <dbReference type="NCBI Taxonomy" id="61284"/>
    <lineage>
        <taxon>Eukaryota</taxon>
        <taxon>Fungi</taxon>
        <taxon>Dikarya</taxon>
        <taxon>Ascomycota</taxon>
        <taxon>Pezizomycotina</taxon>
        <taxon>Sordariomycetes</taxon>
        <taxon>Hypocreomycetidae</taxon>
        <taxon>Hypocreales</taxon>
        <taxon>Nectriaceae</taxon>
        <taxon>Fusarium</taxon>
        <taxon>Fusarium tricinctum species complex</taxon>
    </lineage>
</organism>
<dbReference type="InterPro" id="IPR038718">
    <property type="entry name" value="SNF2-like_sf"/>
</dbReference>
<dbReference type="Gene3D" id="3.40.50.10810">
    <property type="entry name" value="Tandem AAA-ATPase domain"/>
    <property type="match status" value="1"/>
</dbReference>
<evidence type="ECO:0000313" key="3">
    <source>
        <dbReference type="Proteomes" id="UP000813427"/>
    </source>
</evidence>
<accession>A0A8K0S4N6</accession>
<proteinExistence type="predicted"/>
<reference evidence="2" key="1">
    <citation type="journal article" date="2021" name="Nat. Commun.">
        <title>Genetic determinants of endophytism in the Arabidopsis root mycobiome.</title>
        <authorList>
            <person name="Mesny F."/>
            <person name="Miyauchi S."/>
            <person name="Thiergart T."/>
            <person name="Pickel B."/>
            <person name="Atanasova L."/>
            <person name="Karlsson M."/>
            <person name="Huettel B."/>
            <person name="Barry K.W."/>
            <person name="Haridas S."/>
            <person name="Chen C."/>
            <person name="Bauer D."/>
            <person name="Andreopoulos W."/>
            <person name="Pangilinan J."/>
            <person name="LaButti K."/>
            <person name="Riley R."/>
            <person name="Lipzen A."/>
            <person name="Clum A."/>
            <person name="Drula E."/>
            <person name="Henrissat B."/>
            <person name="Kohler A."/>
            <person name="Grigoriev I.V."/>
            <person name="Martin F.M."/>
            <person name="Hacquard S."/>
        </authorList>
    </citation>
    <scope>NUCLEOTIDE SEQUENCE</scope>
    <source>
        <strain evidence="2">MPI-SDFR-AT-0068</strain>
    </source>
</reference>
<keyword evidence="3" id="KW-1185">Reference proteome</keyword>
<name>A0A8K0S4N6_9HYPO</name>
<dbReference type="OrthoDB" id="5105430at2759"/>
<evidence type="ECO:0000313" key="2">
    <source>
        <dbReference type="EMBL" id="KAH7257174.1"/>
    </source>
</evidence>